<name>A0ABX8JAN3_9BACT</name>
<proteinExistence type="predicted"/>
<keyword evidence="6" id="KW-0808">Transferase</keyword>
<keyword evidence="3 5" id="KW-1133">Transmembrane helix</keyword>
<organism evidence="6 7">
    <name type="scientific">Geomonas oryzisoli</name>
    <dbReference type="NCBI Taxonomy" id="2847992"/>
    <lineage>
        <taxon>Bacteria</taxon>
        <taxon>Pseudomonadati</taxon>
        <taxon>Thermodesulfobacteriota</taxon>
        <taxon>Desulfuromonadia</taxon>
        <taxon>Geobacterales</taxon>
        <taxon>Geobacteraceae</taxon>
        <taxon>Geomonas</taxon>
    </lineage>
</organism>
<feature type="transmembrane region" description="Helical" evidence="5">
    <location>
        <begin position="262"/>
        <end position="278"/>
    </location>
</feature>
<dbReference type="EMBL" id="CP076723">
    <property type="protein sequence ID" value="QWV95061.1"/>
    <property type="molecule type" value="Genomic_DNA"/>
</dbReference>
<evidence type="ECO:0000256" key="2">
    <source>
        <dbReference type="ARBA" id="ARBA00022692"/>
    </source>
</evidence>
<reference evidence="6 7" key="1">
    <citation type="submission" date="2021-06" db="EMBL/GenBank/DDBJ databases">
        <title>Gemonas diversity in paddy soil.</title>
        <authorList>
            <person name="Liu G."/>
        </authorList>
    </citation>
    <scope>NUCLEOTIDE SEQUENCE [LARGE SCALE GENOMIC DNA]</scope>
    <source>
        <strain evidence="6 7">RG10</strain>
    </source>
</reference>
<dbReference type="PANTHER" id="PTHR42723:SF1">
    <property type="entry name" value="CHLOROPHYLL SYNTHASE, CHLOROPLASTIC"/>
    <property type="match status" value="1"/>
</dbReference>
<dbReference type="Pfam" id="PF01040">
    <property type="entry name" value="UbiA"/>
    <property type="match status" value="1"/>
</dbReference>
<protein>
    <submittedName>
        <fullName evidence="6">Decaprenyl-phosphate phosphoribosyltransferase</fullName>
        <ecNumber evidence="6">2.4.2.45</ecNumber>
    </submittedName>
</protein>
<accession>A0ABX8JAN3</accession>
<dbReference type="RefSeq" id="WP_216801762.1">
    <property type="nucleotide sequence ID" value="NZ_CP076723.1"/>
</dbReference>
<gene>
    <name evidence="6" type="ORF">KP004_07755</name>
</gene>
<evidence type="ECO:0000256" key="5">
    <source>
        <dbReference type="SAM" id="Phobius"/>
    </source>
</evidence>
<evidence type="ECO:0000256" key="3">
    <source>
        <dbReference type="ARBA" id="ARBA00022989"/>
    </source>
</evidence>
<keyword evidence="6" id="KW-0328">Glycosyltransferase</keyword>
<dbReference type="NCBIfam" id="NF008978">
    <property type="entry name" value="PRK12324.1-4"/>
    <property type="match status" value="1"/>
</dbReference>
<dbReference type="Proteomes" id="UP000683557">
    <property type="component" value="Chromosome"/>
</dbReference>
<evidence type="ECO:0000256" key="4">
    <source>
        <dbReference type="ARBA" id="ARBA00023136"/>
    </source>
</evidence>
<feature type="transmembrane region" description="Helical" evidence="5">
    <location>
        <begin position="150"/>
        <end position="170"/>
    </location>
</feature>
<evidence type="ECO:0000256" key="1">
    <source>
        <dbReference type="ARBA" id="ARBA00004141"/>
    </source>
</evidence>
<dbReference type="GO" id="GO:0016757">
    <property type="term" value="F:glycosyltransferase activity"/>
    <property type="evidence" value="ECO:0007669"/>
    <property type="project" value="UniProtKB-KW"/>
</dbReference>
<dbReference type="EC" id="2.4.2.45" evidence="6"/>
<feature type="transmembrane region" description="Helical" evidence="5">
    <location>
        <begin position="199"/>
        <end position="219"/>
    </location>
</feature>
<keyword evidence="7" id="KW-1185">Reference proteome</keyword>
<dbReference type="InterPro" id="IPR050475">
    <property type="entry name" value="Prenyltransferase_related"/>
</dbReference>
<dbReference type="InterPro" id="IPR000537">
    <property type="entry name" value="UbiA_prenyltransferase"/>
</dbReference>
<comment type="subcellular location">
    <subcellularLocation>
        <location evidence="1">Membrane</location>
        <topology evidence="1">Multi-pass membrane protein</topology>
    </subcellularLocation>
</comment>
<dbReference type="PANTHER" id="PTHR42723">
    <property type="entry name" value="CHLOROPHYLL SYNTHASE"/>
    <property type="match status" value="1"/>
</dbReference>
<feature type="transmembrane region" description="Helical" evidence="5">
    <location>
        <begin position="86"/>
        <end position="116"/>
    </location>
</feature>
<keyword evidence="4 5" id="KW-0472">Membrane</keyword>
<sequence>MTGYLKLMRPHQWLKNLMIFFPALLSGVIIQPGVAQRGVLPMLAFCLGSSATYVINDLLDAPKDRNHPRKSRRPIASGTVGTRPALFLALLLAVCSIGTALLVPGIFPLLLVSYLAISACYSLKLKDVAIVDIFCIAAGFVLRLEAGGDALGVAISEWLFLSVFLLSVFLSTGKRLCEQRGLGEGAGSHRKSLEGYPPGFLDIAMAMTGAAVLVTYTMYSLSKPHLIYTVPLCTFGLFRYALRVKAGGGGDPTDALLKDFPLFATGLLWLIMVASGIYR</sequence>
<keyword evidence="2 5" id="KW-0812">Transmembrane</keyword>
<evidence type="ECO:0000313" key="6">
    <source>
        <dbReference type="EMBL" id="QWV95061.1"/>
    </source>
</evidence>
<evidence type="ECO:0000313" key="7">
    <source>
        <dbReference type="Proteomes" id="UP000683557"/>
    </source>
</evidence>
<dbReference type="CDD" id="cd13963">
    <property type="entry name" value="PT_UbiA_2"/>
    <property type="match status" value="1"/>
</dbReference>
<feature type="transmembrane region" description="Helical" evidence="5">
    <location>
        <begin position="128"/>
        <end position="144"/>
    </location>
</feature>